<dbReference type="AlphaFoldDB" id="A0A4Y2IH25"/>
<evidence type="ECO:0000313" key="1">
    <source>
        <dbReference type="EMBL" id="GBM76934.1"/>
    </source>
</evidence>
<accession>A0A4Y2IH25</accession>
<gene>
    <name evidence="1" type="ORF">AVEN_132434_1</name>
</gene>
<comment type="caution">
    <text evidence="1">The sequence shown here is derived from an EMBL/GenBank/DDBJ whole genome shotgun (WGS) entry which is preliminary data.</text>
</comment>
<sequence length="101" mass="11783">MVCRYQVLKIVLETIVVKSIGISSGLVTLMFKGFKNPWSSIDQVMFRLTYLMFQFVKKRSTVCNHIERFEITIIFFEGVPKRGMRFRAPGGIRSRWMGKSI</sequence>
<keyword evidence="2" id="KW-1185">Reference proteome</keyword>
<evidence type="ECO:0000313" key="2">
    <source>
        <dbReference type="Proteomes" id="UP000499080"/>
    </source>
</evidence>
<reference evidence="1 2" key="1">
    <citation type="journal article" date="2019" name="Sci. Rep.">
        <title>Orb-weaving spider Araneus ventricosus genome elucidates the spidroin gene catalogue.</title>
        <authorList>
            <person name="Kono N."/>
            <person name="Nakamura H."/>
            <person name="Ohtoshi R."/>
            <person name="Moran D.A.P."/>
            <person name="Shinohara A."/>
            <person name="Yoshida Y."/>
            <person name="Fujiwara M."/>
            <person name="Mori M."/>
            <person name="Tomita M."/>
            <person name="Arakawa K."/>
        </authorList>
    </citation>
    <scope>NUCLEOTIDE SEQUENCE [LARGE SCALE GENOMIC DNA]</scope>
</reference>
<dbReference type="Proteomes" id="UP000499080">
    <property type="component" value="Unassembled WGS sequence"/>
</dbReference>
<protein>
    <submittedName>
        <fullName evidence="1">Uncharacterized protein</fullName>
    </submittedName>
</protein>
<proteinExistence type="predicted"/>
<name>A0A4Y2IH25_ARAVE</name>
<dbReference type="EMBL" id="BGPR01002653">
    <property type="protein sequence ID" value="GBM76934.1"/>
    <property type="molecule type" value="Genomic_DNA"/>
</dbReference>
<organism evidence="1 2">
    <name type="scientific">Araneus ventricosus</name>
    <name type="common">Orbweaver spider</name>
    <name type="synonym">Epeira ventricosa</name>
    <dbReference type="NCBI Taxonomy" id="182803"/>
    <lineage>
        <taxon>Eukaryota</taxon>
        <taxon>Metazoa</taxon>
        <taxon>Ecdysozoa</taxon>
        <taxon>Arthropoda</taxon>
        <taxon>Chelicerata</taxon>
        <taxon>Arachnida</taxon>
        <taxon>Araneae</taxon>
        <taxon>Araneomorphae</taxon>
        <taxon>Entelegynae</taxon>
        <taxon>Araneoidea</taxon>
        <taxon>Araneidae</taxon>
        <taxon>Araneus</taxon>
    </lineage>
</organism>